<dbReference type="InterPro" id="IPR050628">
    <property type="entry name" value="SNF2_RAD54_helicase_TF"/>
</dbReference>
<dbReference type="GO" id="GO:0003677">
    <property type="term" value="F:DNA binding"/>
    <property type="evidence" value="ECO:0007669"/>
    <property type="project" value="InterPro"/>
</dbReference>
<organism evidence="15 16">
    <name type="scientific">Mycena venus</name>
    <dbReference type="NCBI Taxonomy" id="2733690"/>
    <lineage>
        <taxon>Eukaryota</taxon>
        <taxon>Fungi</taxon>
        <taxon>Dikarya</taxon>
        <taxon>Basidiomycota</taxon>
        <taxon>Agaricomycotina</taxon>
        <taxon>Agaricomycetes</taxon>
        <taxon>Agaricomycetidae</taxon>
        <taxon>Agaricales</taxon>
        <taxon>Marasmiineae</taxon>
        <taxon>Mycenaceae</taxon>
        <taxon>Mycena</taxon>
    </lineage>
</organism>
<evidence type="ECO:0000259" key="13">
    <source>
        <dbReference type="PROSITE" id="PS50089"/>
    </source>
</evidence>
<dbReference type="EMBL" id="JACAZI010000004">
    <property type="protein sequence ID" value="KAF7361792.1"/>
    <property type="molecule type" value="Genomic_DNA"/>
</dbReference>
<dbReference type="InterPro" id="IPR000330">
    <property type="entry name" value="SNF2_N"/>
</dbReference>
<dbReference type="InterPro" id="IPR014001">
    <property type="entry name" value="Helicase_ATP-bd"/>
</dbReference>
<dbReference type="InterPro" id="IPR017907">
    <property type="entry name" value="Znf_RING_CS"/>
</dbReference>
<feature type="compositionally biased region" description="Acidic residues" evidence="12">
    <location>
        <begin position="146"/>
        <end position="161"/>
    </location>
</feature>
<dbReference type="GO" id="GO:0008270">
    <property type="term" value="F:zinc ion binding"/>
    <property type="evidence" value="ECO:0007669"/>
    <property type="project" value="UniProtKB-KW"/>
</dbReference>
<dbReference type="Proteomes" id="UP000620124">
    <property type="component" value="Unassembled WGS sequence"/>
</dbReference>
<sequence>MTSHAVGYSKSSNAKCHGPEPCKGTPLPIGTLRYGQTSTNAFGETKVEWRHWGCVTVAQLNQLAALTMDSVAGFDRLSPADKKKIRDAISARRVDPSDVPVTARASAQVANPAPSQKRRRAEFEASQGASSSQSSSSVLSRSQPVAEEEEEEEVTEVEPPDELYCTMQTDVVGVQYYRGMVGAGEEVRLTRQPTNPYDRNAIKVENIASTQVGHIPKKVASKLSPLLDHALVSVEGVMSQGNLAASAKVIYTLAITLKIYGSPNKRQELEPKLIWATPGQRGFRNTAPNSRASGASTRPSSTPGPSSAGPSSQRRAQPALTPAQIEANRKQQEALQKAADLKKMLSSLEHVDDEGRRSSLLDQLLSTDDILNLPVHPNPPGKGNGLVVNLLKHQSQALQWALERENPVLPKTESDKPVQFWQCKKSGDKTYYFNLATKTPQETPPPLGRGALCADSMGLGKTLTMLALIIATKADIPQDFSNSTLIVAPLSVLSNWEKQIDDHCVPGSLTYYVYYGTKREIDPKELQKYDVVITTYQTVAGEYDNKDSAPSKKKKKAEKSLFDVQWKRVILDEGHTIRNPKTKMAKAVCALAAQRRWVLAATPIDLGSLMTFLQICRPLDNEDMFKRLLLRPLKDGDPAGAALLRNLMNHICIRRTKEMQDAEGNSLVPLPPVEMIIIPVALSDEARAMYDEVEELSKQRVEAYMRSNSTLAQSNVLSLLTRMRQMVLHTGLVPASYIEELKAGDGSENNAHAPAMAITLADKARLQAKLAQAVEECEECPICFNLLEEPRITSCSHIFCLPCITEVISRDPKCPLDRRLLSMNDLHAPLPPMEATQAPFREPEESNRLDGGSSAKIDQLIELLNLTPHSEKSLVFSQFTSFLDKIAERLEERGIAYVRFDGRMSAKRRQEVIAQFSIPVADEDGPTSTARHRSRGRSSEGSLGCGEDSDYVMEPDNDSDFLDDEDDGSAWSKKKGKTKGKGKGKQKAKGIFLYDTAYICCWREPESDVDIFEGDVYLMDPWWQDGIESQAIDRLKLTQGLSHSLTDSVNRVNRIGQTKPVHVYQLIAEKTVESKVLEIQDRKKKLIQEAFSGMKRTETQRQQKEARLQDLIELFAVLLCIFIILRSYLRSFSFTSSSKWHLNLPRPQSPDGRRLTQTGTHGTKPHPSPTSFTPSRSVLSLAVLRNSQVEPEGFTLALFDADDGKVAVDAMGRVLLVADGDYSGITALARRVAEELPETGRFRNTWVIRQPTTSQPIDRLFSVVEGRLVETSVQGFVKGTKELKIPVGDISELPDVLSELTGLVLEGRTGYSRGSGDSEMVRKVKDVLSDVQ</sequence>
<evidence type="ECO:0000256" key="6">
    <source>
        <dbReference type="ARBA" id="ARBA00022801"/>
    </source>
</evidence>
<dbReference type="SMART" id="SM01336">
    <property type="entry name" value="zf-PARP"/>
    <property type="match status" value="1"/>
</dbReference>
<dbReference type="InterPro" id="IPR014905">
    <property type="entry name" value="HIRAN"/>
</dbReference>
<dbReference type="SUPFAM" id="SSF52540">
    <property type="entry name" value="P-loop containing nucleoside triphosphate hydrolases"/>
    <property type="match status" value="3"/>
</dbReference>
<dbReference type="InterPro" id="IPR036957">
    <property type="entry name" value="Znf_PARP_sf"/>
</dbReference>
<keyword evidence="5 11" id="KW-0863">Zinc-finger</keyword>
<dbReference type="InterPro" id="IPR001841">
    <property type="entry name" value="Znf_RING"/>
</dbReference>
<keyword evidence="4" id="KW-0547">Nucleotide-binding</keyword>
<dbReference type="CDD" id="cd18793">
    <property type="entry name" value="SF2_C_SNF"/>
    <property type="match status" value="1"/>
</dbReference>
<dbReference type="Gene3D" id="3.30.40.10">
    <property type="entry name" value="Zinc/RING finger domain, C3HC4 (zinc finger)"/>
    <property type="match status" value="1"/>
</dbReference>
<feature type="domain" description="Helicase ATP-binding" evidence="14">
    <location>
        <begin position="442"/>
        <end position="621"/>
    </location>
</feature>
<evidence type="ECO:0000256" key="4">
    <source>
        <dbReference type="ARBA" id="ARBA00022741"/>
    </source>
</evidence>
<dbReference type="Gene3D" id="3.40.50.10810">
    <property type="entry name" value="Tandem AAA-ATPase domain"/>
    <property type="match status" value="1"/>
</dbReference>
<dbReference type="Gene3D" id="3.30.1740.10">
    <property type="entry name" value="Zinc finger, PARP-type"/>
    <property type="match status" value="1"/>
</dbReference>
<dbReference type="SUPFAM" id="SSF57850">
    <property type="entry name" value="RING/U-box"/>
    <property type="match status" value="1"/>
</dbReference>
<evidence type="ECO:0000256" key="2">
    <source>
        <dbReference type="ARBA" id="ARBA00007025"/>
    </source>
</evidence>
<evidence type="ECO:0000256" key="12">
    <source>
        <dbReference type="SAM" id="MobiDB-lite"/>
    </source>
</evidence>
<protein>
    <submittedName>
        <fullName evidence="15">DNA repair protein rad5</fullName>
    </submittedName>
</protein>
<dbReference type="PANTHER" id="PTHR45626">
    <property type="entry name" value="TRANSCRIPTION TERMINATION FACTOR 2-RELATED"/>
    <property type="match status" value="1"/>
</dbReference>
<dbReference type="SMART" id="SM00487">
    <property type="entry name" value="DEXDc"/>
    <property type="match status" value="1"/>
</dbReference>
<keyword evidence="8" id="KW-0862">Zinc</keyword>
<evidence type="ECO:0000256" key="8">
    <source>
        <dbReference type="ARBA" id="ARBA00022833"/>
    </source>
</evidence>
<dbReference type="InterPro" id="IPR013083">
    <property type="entry name" value="Znf_RING/FYVE/PHD"/>
</dbReference>
<feature type="region of interest" description="Disordered" evidence="12">
    <location>
        <begin position="277"/>
        <end position="321"/>
    </location>
</feature>
<dbReference type="Pfam" id="PF00176">
    <property type="entry name" value="SNF2-rel_dom"/>
    <property type="match status" value="1"/>
</dbReference>
<dbReference type="GO" id="GO:0005524">
    <property type="term" value="F:ATP binding"/>
    <property type="evidence" value="ECO:0007669"/>
    <property type="project" value="UniProtKB-KW"/>
</dbReference>
<comment type="similarity">
    <text evidence="2">Belongs to the SNF2/RAD54 helicase family.</text>
</comment>
<comment type="caution">
    <text evidence="15">The sequence shown here is derived from an EMBL/GenBank/DDBJ whole genome shotgun (WGS) entry which is preliminary data.</text>
</comment>
<dbReference type="GO" id="GO:0006281">
    <property type="term" value="P:DNA repair"/>
    <property type="evidence" value="ECO:0007669"/>
    <property type="project" value="TreeGrafter"/>
</dbReference>
<feature type="region of interest" description="Disordered" evidence="12">
    <location>
        <begin position="832"/>
        <end position="852"/>
    </location>
</feature>
<dbReference type="InterPro" id="IPR027417">
    <property type="entry name" value="P-loop_NTPase"/>
</dbReference>
<keyword evidence="9" id="KW-0067">ATP-binding</keyword>
<dbReference type="GO" id="GO:0005634">
    <property type="term" value="C:nucleus"/>
    <property type="evidence" value="ECO:0007669"/>
    <property type="project" value="UniProtKB-SubCell"/>
</dbReference>
<keyword evidence="3" id="KW-0479">Metal-binding</keyword>
<dbReference type="Pfam" id="PF13923">
    <property type="entry name" value="zf-C3HC4_2"/>
    <property type="match status" value="1"/>
</dbReference>
<dbReference type="Gene3D" id="3.30.70.2330">
    <property type="match status" value="1"/>
</dbReference>
<evidence type="ECO:0000256" key="7">
    <source>
        <dbReference type="ARBA" id="ARBA00022806"/>
    </source>
</evidence>
<dbReference type="InterPro" id="IPR001510">
    <property type="entry name" value="Znf_PARP"/>
</dbReference>
<feature type="region of interest" description="Disordered" evidence="12">
    <location>
        <begin position="918"/>
        <end position="984"/>
    </location>
</feature>
<dbReference type="SMART" id="SM00184">
    <property type="entry name" value="RING"/>
    <property type="match status" value="1"/>
</dbReference>
<dbReference type="GO" id="GO:0008094">
    <property type="term" value="F:ATP-dependent activity, acting on DNA"/>
    <property type="evidence" value="ECO:0007669"/>
    <property type="project" value="TreeGrafter"/>
</dbReference>
<keyword evidence="16" id="KW-1185">Reference proteome</keyword>
<dbReference type="PROSITE" id="PS50089">
    <property type="entry name" value="ZF_RING_2"/>
    <property type="match status" value="1"/>
</dbReference>
<dbReference type="InterPro" id="IPR049730">
    <property type="entry name" value="SNF2/RAD54-like_C"/>
</dbReference>
<dbReference type="Gene3D" id="3.40.50.300">
    <property type="entry name" value="P-loop containing nucleotide triphosphate hydrolases"/>
    <property type="match status" value="2"/>
</dbReference>
<accession>A0A8H6YNA3</accession>
<feature type="region of interest" description="Disordered" evidence="12">
    <location>
        <begin position="91"/>
        <end position="161"/>
    </location>
</feature>
<evidence type="ECO:0000313" key="15">
    <source>
        <dbReference type="EMBL" id="KAF7361792.1"/>
    </source>
</evidence>
<proteinExistence type="inferred from homology"/>
<dbReference type="GO" id="GO:0004386">
    <property type="term" value="F:helicase activity"/>
    <property type="evidence" value="ECO:0007669"/>
    <property type="project" value="UniProtKB-KW"/>
</dbReference>
<dbReference type="InterPro" id="IPR001650">
    <property type="entry name" value="Helicase_C-like"/>
</dbReference>
<evidence type="ECO:0000256" key="5">
    <source>
        <dbReference type="ARBA" id="ARBA00022771"/>
    </source>
</evidence>
<comment type="subcellular location">
    <subcellularLocation>
        <location evidence="1">Nucleus</location>
    </subcellularLocation>
</comment>
<keyword evidence="6" id="KW-0378">Hydrolase</keyword>
<feature type="compositionally biased region" description="Polar residues" evidence="12">
    <location>
        <begin position="1"/>
        <end position="14"/>
    </location>
</feature>
<evidence type="ECO:0000256" key="11">
    <source>
        <dbReference type="PROSITE-ProRule" id="PRU00175"/>
    </source>
</evidence>
<feature type="compositionally biased region" description="Low complexity" evidence="12">
    <location>
        <begin position="290"/>
        <end position="317"/>
    </location>
</feature>
<feature type="region of interest" description="Disordered" evidence="12">
    <location>
        <begin position="1"/>
        <end position="22"/>
    </location>
</feature>
<feature type="compositionally biased region" description="Basic residues" evidence="12">
    <location>
        <begin position="972"/>
        <end position="984"/>
    </location>
</feature>
<dbReference type="PANTHER" id="PTHR45626:SF17">
    <property type="entry name" value="HELICASE-LIKE TRANSCRIPTION FACTOR"/>
    <property type="match status" value="1"/>
</dbReference>
<reference evidence="15" key="1">
    <citation type="submission" date="2020-05" db="EMBL/GenBank/DDBJ databases">
        <title>Mycena genomes resolve the evolution of fungal bioluminescence.</title>
        <authorList>
            <person name="Tsai I.J."/>
        </authorList>
    </citation>
    <scope>NUCLEOTIDE SEQUENCE</scope>
    <source>
        <strain evidence="15">CCC161011</strain>
    </source>
</reference>
<gene>
    <name evidence="15" type="ORF">MVEN_00523400</name>
</gene>
<dbReference type="Pfam" id="PF08797">
    <property type="entry name" value="HIRAN"/>
    <property type="match status" value="1"/>
</dbReference>
<feature type="domain" description="RING-type" evidence="13">
    <location>
        <begin position="780"/>
        <end position="818"/>
    </location>
</feature>
<dbReference type="Pfam" id="PF00271">
    <property type="entry name" value="Helicase_C"/>
    <property type="match status" value="1"/>
</dbReference>
<evidence type="ECO:0000256" key="1">
    <source>
        <dbReference type="ARBA" id="ARBA00004123"/>
    </source>
</evidence>
<keyword evidence="10" id="KW-0539">Nucleus</keyword>
<feature type="compositionally biased region" description="Acidic residues" evidence="12">
    <location>
        <begin position="947"/>
        <end position="968"/>
    </location>
</feature>
<dbReference type="Pfam" id="PF00645">
    <property type="entry name" value="zf-PARP"/>
    <property type="match status" value="1"/>
</dbReference>
<dbReference type="GO" id="GO:0016818">
    <property type="term" value="F:hydrolase activity, acting on acid anhydrides, in phosphorus-containing anhydrides"/>
    <property type="evidence" value="ECO:0007669"/>
    <property type="project" value="InterPro"/>
</dbReference>
<keyword evidence="7" id="KW-0347">Helicase</keyword>
<evidence type="ECO:0000256" key="3">
    <source>
        <dbReference type="ARBA" id="ARBA00022723"/>
    </source>
</evidence>
<evidence type="ECO:0000313" key="16">
    <source>
        <dbReference type="Proteomes" id="UP000620124"/>
    </source>
</evidence>
<feature type="compositionally biased region" description="Low complexity" evidence="12">
    <location>
        <begin position="126"/>
        <end position="145"/>
    </location>
</feature>
<dbReference type="OrthoDB" id="448448at2759"/>
<dbReference type="SUPFAM" id="SSF57716">
    <property type="entry name" value="Glucocorticoid receptor-like (DNA-binding domain)"/>
    <property type="match status" value="1"/>
</dbReference>
<dbReference type="InterPro" id="IPR038718">
    <property type="entry name" value="SNF2-like_sf"/>
</dbReference>
<dbReference type="PROSITE" id="PS00518">
    <property type="entry name" value="ZF_RING_1"/>
    <property type="match status" value="1"/>
</dbReference>
<evidence type="ECO:0000259" key="14">
    <source>
        <dbReference type="PROSITE" id="PS51192"/>
    </source>
</evidence>
<feature type="region of interest" description="Disordered" evidence="12">
    <location>
        <begin position="1143"/>
        <end position="1174"/>
    </location>
</feature>
<name>A0A8H6YNA3_9AGAR</name>
<evidence type="ECO:0000256" key="9">
    <source>
        <dbReference type="ARBA" id="ARBA00022840"/>
    </source>
</evidence>
<evidence type="ECO:0000256" key="10">
    <source>
        <dbReference type="ARBA" id="ARBA00023242"/>
    </source>
</evidence>
<dbReference type="PROSITE" id="PS51192">
    <property type="entry name" value="HELICASE_ATP_BIND_1"/>
    <property type="match status" value="1"/>
</dbReference>
<dbReference type="SMART" id="SM00910">
    <property type="entry name" value="HIRAN"/>
    <property type="match status" value="1"/>
</dbReference>